<gene>
    <name evidence="1" type="ORF">NLG97_g6770</name>
</gene>
<accession>A0ACC1QR94</accession>
<proteinExistence type="predicted"/>
<evidence type="ECO:0000313" key="1">
    <source>
        <dbReference type="EMBL" id="KAJ3485640.1"/>
    </source>
</evidence>
<sequence length="283" mass="32801">MRSDTVEDESLLIPSRKECRLWEQEETESLNSCPSWQEKSNGFITRAWKTMFLYMALFMIYCGSLIFVYRIAPKCSVERLAYSPIELGTVATVFAHKHSKYVGKPNPGLDDAWRELLLNFNIRITEEELSHTAMAKEDAISLPDGGYYAGLSVYHDLHYIKRLHHYMYPDYYFANLTEEQRELNEYHTHHCLDMLRQSVMCHGDTQLITMQWLKSATTPTGTFKMPHKCADWTQLENWASSRRIERLMEPGYLFHPTLGPAYPGGHADVVGEIKVTAEDEEDD</sequence>
<dbReference type="EMBL" id="JANAKD010000947">
    <property type="protein sequence ID" value="KAJ3485640.1"/>
    <property type="molecule type" value="Genomic_DNA"/>
</dbReference>
<organism evidence="1 2">
    <name type="scientific">Lecanicillium saksenae</name>
    <dbReference type="NCBI Taxonomy" id="468837"/>
    <lineage>
        <taxon>Eukaryota</taxon>
        <taxon>Fungi</taxon>
        <taxon>Dikarya</taxon>
        <taxon>Ascomycota</taxon>
        <taxon>Pezizomycotina</taxon>
        <taxon>Sordariomycetes</taxon>
        <taxon>Hypocreomycetidae</taxon>
        <taxon>Hypocreales</taxon>
        <taxon>Cordycipitaceae</taxon>
        <taxon>Lecanicillium</taxon>
    </lineage>
</organism>
<keyword evidence="2" id="KW-1185">Reference proteome</keyword>
<comment type="caution">
    <text evidence="1">The sequence shown here is derived from an EMBL/GenBank/DDBJ whole genome shotgun (WGS) entry which is preliminary data.</text>
</comment>
<dbReference type="Proteomes" id="UP001148737">
    <property type="component" value="Unassembled WGS sequence"/>
</dbReference>
<protein>
    <submittedName>
        <fullName evidence="1">Uncharacterized protein</fullName>
    </submittedName>
</protein>
<name>A0ACC1QR94_9HYPO</name>
<evidence type="ECO:0000313" key="2">
    <source>
        <dbReference type="Proteomes" id="UP001148737"/>
    </source>
</evidence>
<reference evidence="1" key="1">
    <citation type="submission" date="2022-07" db="EMBL/GenBank/DDBJ databases">
        <title>Genome Sequence of Lecanicillium saksenae.</title>
        <authorList>
            <person name="Buettner E."/>
        </authorList>
    </citation>
    <scope>NUCLEOTIDE SEQUENCE</scope>
    <source>
        <strain evidence="1">VT-O1</strain>
    </source>
</reference>